<dbReference type="AlphaFoldDB" id="A0A2P2QJH2"/>
<reference evidence="1" key="1">
    <citation type="submission" date="2018-02" db="EMBL/GenBank/DDBJ databases">
        <title>Rhizophora mucronata_Transcriptome.</title>
        <authorList>
            <person name="Meera S.P."/>
            <person name="Sreeshan A."/>
            <person name="Augustine A."/>
        </authorList>
    </citation>
    <scope>NUCLEOTIDE SEQUENCE</scope>
    <source>
        <tissue evidence="1">Leaf</tissue>
    </source>
</reference>
<evidence type="ECO:0000313" key="1">
    <source>
        <dbReference type="EMBL" id="MBX67055.1"/>
    </source>
</evidence>
<sequence length="17" mass="2165">MYKSYRTQCLLFTFCFI</sequence>
<name>A0A2P2QJH2_RHIMU</name>
<protein>
    <submittedName>
        <fullName evidence="1">Uncharacterized protein</fullName>
    </submittedName>
</protein>
<proteinExistence type="predicted"/>
<organism evidence="1">
    <name type="scientific">Rhizophora mucronata</name>
    <name type="common">Asiatic mangrove</name>
    <dbReference type="NCBI Taxonomy" id="61149"/>
    <lineage>
        <taxon>Eukaryota</taxon>
        <taxon>Viridiplantae</taxon>
        <taxon>Streptophyta</taxon>
        <taxon>Embryophyta</taxon>
        <taxon>Tracheophyta</taxon>
        <taxon>Spermatophyta</taxon>
        <taxon>Magnoliopsida</taxon>
        <taxon>eudicotyledons</taxon>
        <taxon>Gunneridae</taxon>
        <taxon>Pentapetalae</taxon>
        <taxon>rosids</taxon>
        <taxon>fabids</taxon>
        <taxon>Malpighiales</taxon>
        <taxon>Rhizophoraceae</taxon>
        <taxon>Rhizophora</taxon>
    </lineage>
</organism>
<dbReference type="EMBL" id="GGEC01086571">
    <property type="protein sequence ID" value="MBX67055.1"/>
    <property type="molecule type" value="Transcribed_RNA"/>
</dbReference>
<accession>A0A2P2QJH2</accession>